<dbReference type="Pfam" id="PF04993">
    <property type="entry name" value="TfoX_N"/>
    <property type="match status" value="1"/>
</dbReference>
<dbReference type="RefSeq" id="WP_091818334.1">
    <property type="nucleotide sequence ID" value="NZ_FOCW01000013.1"/>
</dbReference>
<name>A0A1H8KTL2_9BURK</name>
<dbReference type="SUPFAM" id="SSF159894">
    <property type="entry name" value="YgaC/TfoX-N like"/>
    <property type="match status" value="1"/>
</dbReference>
<dbReference type="Proteomes" id="UP000199531">
    <property type="component" value="Unassembled WGS sequence"/>
</dbReference>
<reference evidence="2 3" key="1">
    <citation type="submission" date="2016-10" db="EMBL/GenBank/DDBJ databases">
        <authorList>
            <person name="de Groot N.N."/>
        </authorList>
    </citation>
    <scope>NUCLEOTIDE SEQUENCE [LARGE SCALE GENOMIC DNA]</scope>
    <source>
        <strain evidence="2 3">DSM 15123</strain>
    </source>
</reference>
<evidence type="ECO:0000313" key="2">
    <source>
        <dbReference type="EMBL" id="SEN95956.1"/>
    </source>
</evidence>
<keyword evidence="3" id="KW-1185">Reference proteome</keyword>
<evidence type="ECO:0000259" key="1">
    <source>
        <dbReference type="Pfam" id="PF04993"/>
    </source>
</evidence>
<organism evidence="2 3">
    <name type="scientific">Brachymonas denitrificans DSM 15123</name>
    <dbReference type="NCBI Taxonomy" id="1121117"/>
    <lineage>
        <taxon>Bacteria</taxon>
        <taxon>Pseudomonadati</taxon>
        <taxon>Pseudomonadota</taxon>
        <taxon>Betaproteobacteria</taxon>
        <taxon>Burkholderiales</taxon>
        <taxon>Comamonadaceae</taxon>
        <taxon>Brachymonas</taxon>
    </lineage>
</organism>
<dbReference type="AlphaFoldDB" id="A0A1H8KTL2"/>
<proteinExistence type="predicted"/>
<evidence type="ECO:0000313" key="3">
    <source>
        <dbReference type="Proteomes" id="UP000199531"/>
    </source>
</evidence>
<dbReference type="STRING" id="1121117.SAMN02745977_02445"/>
<feature type="domain" description="TfoX N-terminal" evidence="1">
    <location>
        <begin position="13"/>
        <end position="98"/>
    </location>
</feature>
<gene>
    <name evidence="2" type="ORF">SAMN02745977_02445</name>
</gene>
<dbReference type="OrthoDB" id="8687154at2"/>
<accession>A0A1H8KTL2</accession>
<dbReference type="EMBL" id="FOCW01000013">
    <property type="protein sequence ID" value="SEN95956.1"/>
    <property type="molecule type" value="Genomic_DNA"/>
</dbReference>
<sequence length="102" mass="11664">MGTSRQTMDFLLDQLDRALPITTRKMFGEYCVYWDGKPVAFICDDQLFVKPTEAGRAMQNPVVVGAPYPGAKMYLLVGADLWEDREWLGELLRVTWDATLKM</sequence>
<protein>
    <submittedName>
        <fullName evidence="2">Transcriptional regulator of competence genes, TfoX/Sxy family</fullName>
    </submittedName>
</protein>
<dbReference type="Gene3D" id="3.30.1460.30">
    <property type="entry name" value="YgaC/TfoX-N like chaperone"/>
    <property type="match status" value="1"/>
</dbReference>
<dbReference type="InterPro" id="IPR007076">
    <property type="entry name" value="TfoX_N"/>
</dbReference>